<dbReference type="Proteomes" id="UP000013520">
    <property type="component" value="Chromosome"/>
</dbReference>
<dbReference type="STRING" id="767817.Desgi_0175"/>
<keyword evidence="2" id="KW-1185">Reference proteome</keyword>
<sequence>MNFHAAVEWAKRDKLKEFNFALADIPVREYYEHGMR</sequence>
<dbReference type="HOGENOM" id="CLU_3355794_0_0_9"/>
<proteinExistence type="predicted"/>
<evidence type="ECO:0000313" key="1">
    <source>
        <dbReference type="EMBL" id="AGK99788.1"/>
    </source>
</evidence>
<organism evidence="1 2">
    <name type="scientific">Desulfoscipio gibsoniae DSM 7213</name>
    <dbReference type="NCBI Taxonomy" id="767817"/>
    <lineage>
        <taxon>Bacteria</taxon>
        <taxon>Bacillati</taxon>
        <taxon>Bacillota</taxon>
        <taxon>Clostridia</taxon>
        <taxon>Eubacteriales</taxon>
        <taxon>Desulfallaceae</taxon>
        <taxon>Desulfoscipio</taxon>
    </lineage>
</organism>
<accession>R4KB40</accession>
<reference evidence="1 2" key="1">
    <citation type="submission" date="2012-01" db="EMBL/GenBank/DDBJ databases">
        <title>Complete sequence of Desulfotomaculum gibsoniae DSM 7213.</title>
        <authorList>
            <consortium name="US DOE Joint Genome Institute"/>
            <person name="Lucas S."/>
            <person name="Han J."/>
            <person name="Lapidus A."/>
            <person name="Cheng J.-F."/>
            <person name="Goodwin L."/>
            <person name="Pitluck S."/>
            <person name="Peters L."/>
            <person name="Ovchinnikova G."/>
            <person name="Teshima H."/>
            <person name="Detter J.C."/>
            <person name="Han C."/>
            <person name="Tapia R."/>
            <person name="Land M."/>
            <person name="Hauser L."/>
            <person name="Kyrpides N."/>
            <person name="Ivanova N."/>
            <person name="Pagani I."/>
            <person name="Parshina S."/>
            <person name="Plugge C."/>
            <person name="Muyzer G."/>
            <person name="Kuever J."/>
            <person name="Ivanova A."/>
            <person name="Nazina T."/>
            <person name="Klenk H.-P."/>
            <person name="Brambilla E."/>
            <person name="Spring S."/>
            <person name="Stams A.F."/>
            <person name="Woyke T."/>
        </authorList>
    </citation>
    <scope>NUCLEOTIDE SEQUENCE [LARGE SCALE GENOMIC DNA]</scope>
    <source>
        <strain evidence="1 2">DSM 7213</strain>
    </source>
</reference>
<gene>
    <name evidence="1" type="ORF">Desgi_0175</name>
</gene>
<dbReference type="KEGG" id="dgi:Desgi_0175"/>
<protein>
    <submittedName>
        <fullName evidence="1">Uncharacterized protein</fullName>
    </submittedName>
</protein>
<dbReference type="AlphaFoldDB" id="R4KB40"/>
<name>R4KB40_9FIRM</name>
<evidence type="ECO:0000313" key="2">
    <source>
        <dbReference type="Proteomes" id="UP000013520"/>
    </source>
</evidence>
<dbReference type="EMBL" id="CP003273">
    <property type="protein sequence ID" value="AGK99788.1"/>
    <property type="molecule type" value="Genomic_DNA"/>
</dbReference>